<dbReference type="GO" id="GO:0071467">
    <property type="term" value="P:cellular response to pH"/>
    <property type="evidence" value="ECO:0007669"/>
    <property type="project" value="TreeGrafter"/>
</dbReference>
<feature type="compositionally biased region" description="Low complexity" evidence="6">
    <location>
        <begin position="759"/>
        <end position="778"/>
    </location>
</feature>
<evidence type="ECO:0000256" key="2">
    <source>
        <dbReference type="ARBA" id="ARBA00022692"/>
    </source>
</evidence>
<gene>
    <name evidence="8" type="primary">RIM21</name>
    <name evidence="8" type="ORF">TWF191_007721</name>
</gene>
<evidence type="ECO:0000256" key="7">
    <source>
        <dbReference type="SAM" id="Phobius"/>
    </source>
</evidence>
<evidence type="ECO:0000256" key="5">
    <source>
        <dbReference type="ARBA" id="ARBA00038109"/>
    </source>
</evidence>
<feature type="region of interest" description="Disordered" evidence="6">
    <location>
        <begin position="598"/>
        <end position="829"/>
    </location>
</feature>
<feature type="compositionally biased region" description="Basic and acidic residues" evidence="6">
    <location>
        <begin position="714"/>
        <end position="723"/>
    </location>
</feature>
<comment type="subcellular location">
    <subcellularLocation>
        <location evidence="1">Membrane</location>
        <topology evidence="1">Multi-pass membrane protein</topology>
    </subcellularLocation>
</comment>
<feature type="compositionally biased region" description="Polar residues" evidence="6">
    <location>
        <begin position="505"/>
        <end position="526"/>
    </location>
</feature>
<dbReference type="Pfam" id="PF08733">
    <property type="entry name" value="PalH"/>
    <property type="match status" value="1"/>
</dbReference>
<evidence type="ECO:0000256" key="1">
    <source>
        <dbReference type="ARBA" id="ARBA00004141"/>
    </source>
</evidence>
<reference evidence="8 9" key="1">
    <citation type="submission" date="2019-06" db="EMBL/GenBank/DDBJ databases">
        <authorList>
            <person name="Palmer J.M."/>
        </authorList>
    </citation>
    <scope>NUCLEOTIDE SEQUENCE [LARGE SCALE GENOMIC DNA]</scope>
    <source>
        <strain evidence="8 9">TWF191</strain>
    </source>
</reference>
<feature type="compositionally biased region" description="Gly residues" evidence="6">
    <location>
        <begin position="412"/>
        <end position="424"/>
    </location>
</feature>
<feature type="compositionally biased region" description="Low complexity" evidence="6">
    <location>
        <begin position="13"/>
        <end position="22"/>
    </location>
</feature>
<feature type="compositionally biased region" description="Low complexity" evidence="6">
    <location>
        <begin position="486"/>
        <end position="501"/>
    </location>
</feature>
<name>A0A7C8R0E7_ORBOL</name>
<keyword evidence="4 7" id="KW-0472">Membrane</keyword>
<feature type="transmembrane region" description="Helical" evidence="7">
    <location>
        <begin position="264"/>
        <end position="285"/>
    </location>
</feature>
<feature type="compositionally biased region" description="Polar residues" evidence="6">
    <location>
        <begin position="666"/>
        <end position="688"/>
    </location>
</feature>
<dbReference type="InterPro" id="IPR014844">
    <property type="entry name" value="PalH"/>
</dbReference>
<evidence type="ECO:0000256" key="4">
    <source>
        <dbReference type="ARBA" id="ARBA00023136"/>
    </source>
</evidence>
<feature type="region of interest" description="Disordered" evidence="6">
    <location>
        <begin position="479"/>
        <end position="582"/>
    </location>
</feature>
<dbReference type="PANTHER" id="PTHR35779:SF1">
    <property type="entry name" value="PH-RESPONSE REGULATOR PROTEIN PALH_RIM21"/>
    <property type="match status" value="1"/>
</dbReference>
<feature type="transmembrane region" description="Helical" evidence="7">
    <location>
        <begin position="119"/>
        <end position="141"/>
    </location>
</feature>
<feature type="compositionally biased region" description="Polar residues" evidence="6">
    <location>
        <begin position="1"/>
        <end position="12"/>
    </location>
</feature>
<feature type="compositionally biased region" description="Basic and acidic residues" evidence="6">
    <location>
        <begin position="746"/>
        <end position="757"/>
    </location>
</feature>
<feature type="compositionally biased region" description="Polar residues" evidence="6">
    <location>
        <begin position="791"/>
        <end position="803"/>
    </location>
</feature>
<feature type="region of interest" description="Disordered" evidence="6">
    <location>
        <begin position="398"/>
        <end position="467"/>
    </location>
</feature>
<accession>A0A7C8R0E7</accession>
<comment type="similarity">
    <text evidence="5">Belongs to the palH/RIM21 family.</text>
</comment>
<evidence type="ECO:0000313" key="9">
    <source>
        <dbReference type="Proteomes" id="UP000483672"/>
    </source>
</evidence>
<feature type="compositionally biased region" description="Basic and acidic residues" evidence="6">
    <location>
        <begin position="649"/>
        <end position="661"/>
    </location>
</feature>
<dbReference type="PANTHER" id="PTHR35779">
    <property type="entry name" value="PH-RESPONSE REGULATOR PROTEIN PALH/RIM21"/>
    <property type="match status" value="1"/>
</dbReference>
<protein>
    <submittedName>
        <fullName evidence="8">pH-response regulator protein palH/rim21</fullName>
    </submittedName>
</protein>
<evidence type="ECO:0000313" key="8">
    <source>
        <dbReference type="EMBL" id="KAF3230992.1"/>
    </source>
</evidence>
<feature type="region of interest" description="Disordered" evidence="6">
    <location>
        <begin position="1"/>
        <end position="22"/>
    </location>
</feature>
<evidence type="ECO:0000256" key="3">
    <source>
        <dbReference type="ARBA" id="ARBA00022989"/>
    </source>
</evidence>
<dbReference type="EMBL" id="WIPF01000005">
    <property type="protein sequence ID" value="KAF3230992.1"/>
    <property type="molecule type" value="Genomic_DNA"/>
</dbReference>
<feature type="transmembrane region" description="Helical" evidence="7">
    <location>
        <begin position="225"/>
        <end position="244"/>
    </location>
</feature>
<comment type="caution">
    <text evidence="8">The sequence shown here is derived from an EMBL/GenBank/DDBJ whole genome shotgun (WGS) entry which is preliminary data.</text>
</comment>
<dbReference type="AlphaFoldDB" id="A0A7C8R0E7"/>
<keyword evidence="2 7" id="KW-0812">Transmembrane</keyword>
<evidence type="ECO:0000256" key="6">
    <source>
        <dbReference type="SAM" id="MobiDB-lite"/>
    </source>
</evidence>
<organism evidence="8 9">
    <name type="scientific">Orbilia oligospora</name>
    <name type="common">Nematode-trapping fungus</name>
    <name type="synonym">Arthrobotrys oligospora</name>
    <dbReference type="NCBI Taxonomy" id="2813651"/>
    <lineage>
        <taxon>Eukaryota</taxon>
        <taxon>Fungi</taxon>
        <taxon>Dikarya</taxon>
        <taxon>Ascomycota</taxon>
        <taxon>Pezizomycotina</taxon>
        <taxon>Orbiliomycetes</taxon>
        <taxon>Orbiliales</taxon>
        <taxon>Orbiliaceae</taxon>
        <taxon>Orbilia</taxon>
    </lineage>
</organism>
<feature type="compositionally biased region" description="Polar residues" evidence="6">
    <location>
        <begin position="818"/>
        <end position="829"/>
    </location>
</feature>
<proteinExistence type="inferred from homology"/>
<feature type="transmembrane region" description="Helical" evidence="7">
    <location>
        <begin position="311"/>
        <end position="334"/>
    </location>
</feature>
<sequence>MALQAPTPTTLWTSSVPVAPSPTSSLSLPGVTPFVAAAIWRESPTPGDYDPSCTPYILPSLGLLKIAPNSTITLEADATFTPICLINDTLSYLDSNDSLGPRVPQSDLRDPFYSSSIPMAYAIGGTTVLAYILLIILLISPPGSRPILQKAATLTVVISLTIAWAELNEIVEYQHAHGYSNGAQIRIHILKGLKIQIVRVISDTFLYLAQVQTLIRLFPRHREKLVIKWAGLVLIVLDTVFNVINNFFSKQGSPKRFLDAIPALSYLLQIALSLLYACCVLYYMFSHRQFSVMMPWSIHNRHKYAGDTSKVAMPLIALVTTATIFVPLVFFVVDISNQDLAGWGDFVRWIGACAASVIVWEMADRIEYFEKQTIHAGILGRQVFEGDEMLQGIGGRVVDWGGSSRGDKDDGPGGGGGGGGGATGALGRPLNSDEKMGYVMNSEANKKGKLVDNSPGRPTPPLSMAASGSTTYVIRVHPTQTPPSQAARPSSTVSRSTSSARETNRGTSTISDLAISPANTPSNETGISGPRRAITFSDSSRPVTESPGLGQSKALSHTYRTGQAPFNPEDFSAEGSRSHGPLGLGKGLAFLKWFRRGEDSKPDWPAQRMPDDVEDGNIRHESALGQQVISFDPPSNHVSAQSSTEDDTFGDHHSIDPEVQSRSRHSSPAQIRHTSPDQVNEPQQQPNPLHQEDAEDEQQKPTSSLFKSIWKRKSSTDKVKPHEPFPITYIPAQARGSNPVNPQDVEDARNRELERIRAGGSSNQSSSEGTSSSPSNTSDVMAFSRFRPTGRESSGATGFTTASYAYPQRQRDTKHHASTTGNQVFDSFS</sequence>
<dbReference type="Proteomes" id="UP000483672">
    <property type="component" value="Unassembled WGS sequence"/>
</dbReference>
<dbReference type="GO" id="GO:0005886">
    <property type="term" value="C:plasma membrane"/>
    <property type="evidence" value="ECO:0007669"/>
    <property type="project" value="TreeGrafter"/>
</dbReference>
<keyword evidence="3 7" id="KW-1133">Transmembrane helix</keyword>